<dbReference type="Proteomes" id="UP001595456">
    <property type="component" value="Unassembled WGS sequence"/>
</dbReference>
<protein>
    <submittedName>
        <fullName evidence="1">Uncharacterized protein</fullName>
    </submittedName>
</protein>
<accession>A0ABV7ECX6</accession>
<organism evidence="1 2">
    <name type="scientific">Alteraurantiacibacter palmitatis</name>
    <dbReference type="NCBI Taxonomy" id="2054628"/>
    <lineage>
        <taxon>Bacteria</taxon>
        <taxon>Pseudomonadati</taxon>
        <taxon>Pseudomonadota</taxon>
        <taxon>Alphaproteobacteria</taxon>
        <taxon>Sphingomonadales</taxon>
        <taxon>Erythrobacteraceae</taxon>
        <taxon>Alteraurantiacibacter</taxon>
    </lineage>
</organism>
<reference evidence="2" key="1">
    <citation type="journal article" date="2019" name="Int. J. Syst. Evol. Microbiol.">
        <title>The Global Catalogue of Microorganisms (GCM) 10K type strain sequencing project: providing services to taxonomists for standard genome sequencing and annotation.</title>
        <authorList>
            <consortium name="The Broad Institute Genomics Platform"/>
            <consortium name="The Broad Institute Genome Sequencing Center for Infectious Disease"/>
            <person name="Wu L."/>
            <person name="Ma J."/>
        </authorList>
    </citation>
    <scope>NUCLEOTIDE SEQUENCE [LARGE SCALE GENOMIC DNA]</scope>
    <source>
        <strain evidence="2">KCTC 52607</strain>
    </source>
</reference>
<proteinExistence type="predicted"/>
<comment type="caution">
    <text evidence="1">The sequence shown here is derived from an EMBL/GenBank/DDBJ whole genome shotgun (WGS) entry which is preliminary data.</text>
</comment>
<dbReference type="EMBL" id="JBHRST010000026">
    <property type="protein sequence ID" value="MFC3099270.1"/>
    <property type="molecule type" value="Genomic_DNA"/>
</dbReference>
<evidence type="ECO:0000313" key="1">
    <source>
        <dbReference type="EMBL" id="MFC3099270.1"/>
    </source>
</evidence>
<sequence length="310" mass="33525">MIDQVAARLLMTIAETPGGKIAASVLDDFYPRQGKQLMQTNLLAPLGNTFAAPLDLDHGDEPLPLIWSGEHGCFGYYNPAAVWITVRPEKLTIFGVNMPVLLARMLAQMEVVGGAEPLALVPDAVWEIGNVRLPGRSKPVPLWVARRLSDPDGWSAFVAATRLRPAPGLRIVLSTTPAVRLPKQMFEGHEIISVGDVADRAAGIAVDPALLAARITNGSPQADVPIAVSADGGSVTVRGKRYTFTGQKHRAIIRHLHDAWKNGEPECLTEAVLEAAECANSVNTLTKAFSGRKDWQEFIKVEGGRCWIQC</sequence>
<name>A0ABV7ECX6_9SPHN</name>
<keyword evidence="2" id="KW-1185">Reference proteome</keyword>
<dbReference type="RefSeq" id="WP_336927636.1">
    <property type="nucleotide sequence ID" value="NZ_JBANRO010000019.1"/>
</dbReference>
<gene>
    <name evidence="1" type="ORF">ACFODU_15840</name>
</gene>
<evidence type="ECO:0000313" key="2">
    <source>
        <dbReference type="Proteomes" id="UP001595456"/>
    </source>
</evidence>